<comment type="caution">
    <text evidence="1">The sequence shown here is derived from an EMBL/GenBank/DDBJ whole genome shotgun (WGS) entry which is preliminary data.</text>
</comment>
<reference evidence="1 2" key="1">
    <citation type="submission" date="2015-11" db="EMBL/GenBank/DDBJ databases">
        <title>Expanding the genomic diversity of Burkholderia species for the development of highly accurate diagnostics.</title>
        <authorList>
            <person name="Sahl J."/>
            <person name="Keim P."/>
            <person name="Wagner D."/>
        </authorList>
    </citation>
    <scope>NUCLEOTIDE SEQUENCE [LARGE SCALE GENOMIC DNA]</scope>
    <source>
        <strain evidence="1 2">MSMB1808WGS</strain>
    </source>
</reference>
<dbReference type="Proteomes" id="UP000056453">
    <property type="component" value="Unassembled WGS sequence"/>
</dbReference>
<accession>A0AAW3MSU8</accession>
<evidence type="ECO:0000313" key="2">
    <source>
        <dbReference type="Proteomes" id="UP000056453"/>
    </source>
</evidence>
<protein>
    <recommendedName>
        <fullName evidence="3">N-acetyltransferase ESCO zinc-finger domain-containing protein</fullName>
    </recommendedName>
</protein>
<evidence type="ECO:0000313" key="1">
    <source>
        <dbReference type="EMBL" id="KVP98026.1"/>
    </source>
</evidence>
<sequence>MEYKTSPRHFAQLVAALREQSPQRPARPSVVARLQQIGVDRWVHRSTIEDLLVDLDPRLDSYGAGNPDALAEMLRIPYRDVAFRPKKKSSGAMLFPALAAVEFAEMLMCLEALGFRVDPEPLVSELSAQLTQATMLSGSELSVFWYQHTRHRGHPITIDVDSTDRPIPDKVDEWKTSTGYRMVVAYADGTPIRMTVHAPKFRRRPEPVETTCPDCGFTYYRGDPESSAGHRLEHRRRMRYLHPAPHPKLLEAREQDPGFCLVTMASPKWMHLEMYERALAFKREFGYDFTMWGSRSGDSDPAVEGYLLSDAAGALVGACAFRVREYEGLHYRALQWMWLAPAHRRAGHLSRYWPGFRQRYGAFHVEHPVSDAMQAFLARQSDSWLMDVQKVLEPA</sequence>
<gene>
    <name evidence="1" type="ORF">WJ96_05500</name>
</gene>
<name>A0AAW3MSU8_9BURK</name>
<dbReference type="EMBL" id="LPBJ01000047">
    <property type="protein sequence ID" value="KVP98026.1"/>
    <property type="molecule type" value="Genomic_DNA"/>
</dbReference>
<proteinExistence type="predicted"/>
<keyword evidence="2" id="KW-1185">Reference proteome</keyword>
<dbReference type="RefSeq" id="WP_059924953.1">
    <property type="nucleotide sequence ID" value="NZ_LPBG01000047.1"/>
</dbReference>
<dbReference type="AlphaFoldDB" id="A0AAW3MSU8"/>
<organism evidence="1 2">
    <name type="scientific">Burkholderia ubonensis</name>
    <dbReference type="NCBI Taxonomy" id="101571"/>
    <lineage>
        <taxon>Bacteria</taxon>
        <taxon>Pseudomonadati</taxon>
        <taxon>Pseudomonadota</taxon>
        <taxon>Betaproteobacteria</taxon>
        <taxon>Burkholderiales</taxon>
        <taxon>Burkholderiaceae</taxon>
        <taxon>Burkholderia</taxon>
        <taxon>Burkholderia cepacia complex</taxon>
    </lineage>
</organism>
<evidence type="ECO:0008006" key="3">
    <source>
        <dbReference type="Google" id="ProtNLM"/>
    </source>
</evidence>